<feature type="compositionally biased region" description="Polar residues" evidence="1">
    <location>
        <begin position="179"/>
        <end position="192"/>
    </location>
</feature>
<feature type="region of interest" description="Disordered" evidence="1">
    <location>
        <begin position="288"/>
        <end position="323"/>
    </location>
</feature>
<dbReference type="AlphaFoldDB" id="M7YIN0"/>
<reference evidence="2" key="1">
    <citation type="journal article" date="2013" name="Nature">
        <title>Draft genome of the wheat A-genome progenitor Triticum urartu.</title>
        <authorList>
            <person name="Ling H.Q."/>
            <person name="Zhao S."/>
            <person name="Liu D."/>
            <person name="Wang J."/>
            <person name="Sun H."/>
            <person name="Zhang C."/>
            <person name="Fan H."/>
            <person name="Li D."/>
            <person name="Dong L."/>
            <person name="Tao Y."/>
            <person name="Gao C."/>
            <person name="Wu H."/>
            <person name="Li Y."/>
            <person name="Cui Y."/>
            <person name="Guo X."/>
            <person name="Zheng S."/>
            <person name="Wang B."/>
            <person name="Yu K."/>
            <person name="Liang Q."/>
            <person name="Yang W."/>
            <person name="Lou X."/>
            <person name="Chen J."/>
            <person name="Feng M."/>
            <person name="Jian J."/>
            <person name="Zhang X."/>
            <person name="Luo G."/>
            <person name="Jiang Y."/>
            <person name="Liu J."/>
            <person name="Wang Z."/>
            <person name="Sha Y."/>
            <person name="Zhang B."/>
            <person name="Wu H."/>
            <person name="Tang D."/>
            <person name="Shen Q."/>
            <person name="Xue P."/>
            <person name="Zou S."/>
            <person name="Wang X."/>
            <person name="Liu X."/>
            <person name="Wang F."/>
            <person name="Yang Y."/>
            <person name="An X."/>
            <person name="Dong Z."/>
            <person name="Zhang K."/>
            <person name="Zhang X."/>
            <person name="Luo M.C."/>
            <person name="Dvorak J."/>
            <person name="Tong Y."/>
            <person name="Wang J."/>
            <person name="Yang H."/>
            <person name="Li Z."/>
            <person name="Wang D."/>
            <person name="Zhang A."/>
            <person name="Wang J."/>
        </authorList>
    </citation>
    <scope>NUCLEOTIDE SEQUENCE</scope>
</reference>
<dbReference type="STRING" id="4572.M7YIN0"/>
<feature type="region of interest" description="Disordered" evidence="1">
    <location>
        <begin position="1"/>
        <end position="42"/>
    </location>
</feature>
<name>M7YIN0_TRIUA</name>
<evidence type="ECO:0000313" key="2">
    <source>
        <dbReference type="EMBL" id="EMS47062.1"/>
    </source>
</evidence>
<organism evidence="2">
    <name type="scientific">Triticum urartu</name>
    <name type="common">Red wild einkorn</name>
    <name type="synonym">Crithodium urartu</name>
    <dbReference type="NCBI Taxonomy" id="4572"/>
    <lineage>
        <taxon>Eukaryota</taxon>
        <taxon>Viridiplantae</taxon>
        <taxon>Streptophyta</taxon>
        <taxon>Embryophyta</taxon>
        <taxon>Tracheophyta</taxon>
        <taxon>Spermatophyta</taxon>
        <taxon>Magnoliopsida</taxon>
        <taxon>Liliopsida</taxon>
        <taxon>Poales</taxon>
        <taxon>Poaceae</taxon>
        <taxon>BOP clade</taxon>
        <taxon>Pooideae</taxon>
        <taxon>Triticodae</taxon>
        <taxon>Triticeae</taxon>
        <taxon>Triticinae</taxon>
        <taxon>Triticum</taxon>
    </lineage>
</organism>
<feature type="compositionally biased region" description="Polar residues" evidence="1">
    <location>
        <begin position="289"/>
        <end position="298"/>
    </location>
</feature>
<feature type="compositionally biased region" description="Basic and acidic residues" evidence="1">
    <location>
        <begin position="15"/>
        <end position="37"/>
    </location>
</feature>
<dbReference type="EMBL" id="KD266375">
    <property type="protein sequence ID" value="EMS47062.1"/>
    <property type="molecule type" value="Genomic_DNA"/>
</dbReference>
<feature type="compositionally biased region" description="Polar residues" evidence="1">
    <location>
        <begin position="203"/>
        <end position="212"/>
    </location>
</feature>
<feature type="compositionally biased region" description="Basic and acidic residues" evidence="1">
    <location>
        <begin position="303"/>
        <end position="323"/>
    </location>
</feature>
<protein>
    <submittedName>
        <fullName evidence="2">Uncharacterized protein</fullName>
    </submittedName>
</protein>
<evidence type="ECO:0000256" key="1">
    <source>
        <dbReference type="SAM" id="MobiDB-lite"/>
    </source>
</evidence>
<sequence length="515" mass="56333">MACTQENAMATDESTGDHRGSRPSSHDMDLSGDDHVPKVPQFPAQNPRVCVCVCNRPPESNEFVARAGAQAVHHHEAAGEVDRGRAQALPGGPAAARPRLAPHTSYEERVQFQAEFGFTQVLIQQYKDEWFNKRIKATHQRPKQASEFTANGDVKEGSCTGSATSVLKLFGKKVVVNDSFQKPNTSTGNPQNGGDVGTEASDDTTTQGSRNLPSGGATEGSSWSPWPSSMQQFVYFVPQPDGFATQSAVPWFGTLPGAMFYQQAVAPNQHQHQRHRSETADHKFMQREGSWTGSNTGPGSDAHNSDAADSRGRGNSSESDKTLVPRLTKCESSVSVSLQRGFMSYKRCAAESESLRSEAPREETDVGRSDYPSCWFCLSNIIIFAWKLVLPYAQCCWGGTNRASAAAAAAQVRYATERRRSCGALPKRGGGQLRRVTGRRLDTFSENPCHAKVAISTCASRRGASKPAVPIRKATPMNPHYKLTSKFRMIGSLKRRHHNHNPTQFRPTLCTSYRG</sequence>
<accession>M7YIN0</accession>
<feature type="region of interest" description="Disordered" evidence="1">
    <location>
        <begin position="179"/>
        <end position="224"/>
    </location>
</feature>
<dbReference type="eggNOG" id="KOG0724">
    <property type="taxonomic scope" value="Eukaryota"/>
</dbReference>
<gene>
    <name evidence="2" type="ORF">TRIUR3_14822</name>
</gene>
<proteinExistence type="predicted"/>